<proteinExistence type="predicted"/>
<sequence>MEVLAQGSHNVRGVGISSGRRKLTGVRSDYRFYRKFVPLKNHKRVMLRFLTEEDRQDLIFLFRHASDEDLRFCRHDLREAHLLSRWLDHINSPRLLPLAAVDLDNNQLIAAGTVLRGKHAASHIGEIKLFIAQPFRNLALGSTLLDELMLLAARENLHCLKAEVVADQKQMIRALRHKGFQIRANLEDFFMSKDGTTYDLVLMMRALNQEAGEL</sequence>
<accession>A0A7V6DQC9</accession>
<dbReference type="EMBL" id="DTGR01000162">
    <property type="protein sequence ID" value="HHS30099.1"/>
    <property type="molecule type" value="Genomic_DNA"/>
</dbReference>
<dbReference type="Pfam" id="PF13420">
    <property type="entry name" value="Acetyltransf_4"/>
    <property type="match status" value="1"/>
</dbReference>
<gene>
    <name evidence="2" type="ORF">ENV52_10415</name>
</gene>
<feature type="domain" description="N-acetyltransferase" evidence="1">
    <location>
        <begin position="45"/>
        <end position="205"/>
    </location>
</feature>
<dbReference type="GO" id="GO:0016747">
    <property type="term" value="F:acyltransferase activity, transferring groups other than amino-acyl groups"/>
    <property type="evidence" value="ECO:0007669"/>
    <property type="project" value="InterPro"/>
</dbReference>
<keyword evidence="2" id="KW-0808">Transferase</keyword>
<dbReference type="Gene3D" id="3.40.630.30">
    <property type="match status" value="1"/>
</dbReference>
<comment type="caution">
    <text evidence="2">The sequence shown here is derived from an EMBL/GenBank/DDBJ whole genome shotgun (WGS) entry which is preliminary data.</text>
</comment>
<evidence type="ECO:0000259" key="1">
    <source>
        <dbReference type="PROSITE" id="PS51186"/>
    </source>
</evidence>
<dbReference type="InterPro" id="IPR016181">
    <property type="entry name" value="Acyl_CoA_acyltransferase"/>
</dbReference>
<dbReference type="AlphaFoldDB" id="A0A7V6DQC9"/>
<dbReference type="SUPFAM" id="SSF55729">
    <property type="entry name" value="Acyl-CoA N-acyltransferases (Nat)"/>
    <property type="match status" value="1"/>
</dbReference>
<organism evidence="2">
    <name type="scientific">Desulfobacca acetoxidans</name>
    <dbReference type="NCBI Taxonomy" id="60893"/>
    <lineage>
        <taxon>Bacteria</taxon>
        <taxon>Pseudomonadati</taxon>
        <taxon>Thermodesulfobacteriota</taxon>
        <taxon>Desulfobaccia</taxon>
        <taxon>Desulfobaccales</taxon>
        <taxon>Desulfobaccaceae</taxon>
        <taxon>Desulfobacca</taxon>
    </lineage>
</organism>
<dbReference type="PROSITE" id="PS51186">
    <property type="entry name" value="GNAT"/>
    <property type="match status" value="1"/>
</dbReference>
<reference evidence="2" key="1">
    <citation type="journal article" date="2020" name="mSystems">
        <title>Genome- and Community-Level Interaction Insights into Carbon Utilization and Element Cycling Functions of Hydrothermarchaeota in Hydrothermal Sediment.</title>
        <authorList>
            <person name="Zhou Z."/>
            <person name="Liu Y."/>
            <person name="Xu W."/>
            <person name="Pan J."/>
            <person name="Luo Z.H."/>
            <person name="Li M."/>
        </authorList>
    </citation>
    <scope>NUCLEOTIDE SEQUENCE [LARGE SCALE GENOMIC DNA]</scope>
    <source>
        <strain evidence="2">SpSt-767</strain>
    </source>
</reference>
<name>A0A7V6DQC9_9BACT</name>
<protein>
    <submittedName>
        <fullName evidence="2">GNAT family N-acetyltransferase</fullName>
    </submittedName>
</protein>
<evidence type="ECO:0000313" key="2">
    <source>
        <dbReference type="EMBL" id="HHS30099.1"/>
    </source>
</evidence>
<dbReference type="InterPro" id="IPR000182">
    <property type="entry name" value="GNAT_dom"/>
</dbReference>